<evidence type="ECO:0000313" key="1">
    <source>
        <dbReference type="EMBL" id="UXH76066.1"/>
    </source>
</evidence>
<dbReference type="Gene3D" id="2.60.40.1120">
    <property type="entry name" value="Carboxypeptidase-like, regulatory domain"/>
    <property type="match status" value="1"/>
</dbReference>
<proteinExistence type="predicted"/>
<evidence type="ECO:0000313" key="2">
    <source>
        <dbReference type="Proteomes" id="UP001064933"/>
    </source>
</evidence>
<dbReference type="Gene3D" id="2.60.40.10">
    <property type="entry name" value="Immunoglobulins"/>
    <property type="match status" value="6"/>
</dbReference>
<organism evidence="1 2">
    <name type="scientific">Roseateles amylovorans</name>
    <dbReference type="NCBI Taxonomy" id="2978473"/>
    <lineage>
        <taxon>Bacteria</taxon>
        <taxon>Pseudomonadati</taxon>
        <taxon>Pseudomonadota</taxon>
        <taxon>Betaproteobacteria</taxon>
        <taxon>Burkholderiales</taxon>
        <taxon>Sphaerotilaceae</taxon>
        <taxon>Roseateles</taxon>
    </lineage>
</organism>
<reference evidence="1" key="1">
    <citation type="submission" date="2022-10" db="EMBL/GenBank/DDBJ databases">
        <title>Characterization and whole genome sequencing of a new Roseateles species, isolated from fresh water.</title>
        <authorList>
            <person name="Guliayeva D.Y."/>
            <person name="Akhremchuk A.E."/>
            <person name="Sikolenko M.A."/>
            <person name="Valentovich L.N."/>
            <person name="Sidarenka A.V."/>
        </authorList>
    </citation>
    <scope>NUCLEOTIDE SEQUENCE</scope>
    <source>
        <strain evidence="1">BIM B-1768</strain>
    </source>
</reference>
<name>A0ABY6AS61_9BURK</name>
<dbReference type="EMBL" id="CP104562">
    <property type="protein sequence ID" value="UXH76066.1"/>
    <property type="molecule type" value="Genomic_DNA"/>
</dbReference>
<keyword evidence="2" id="KW-1185">Reference proteome</keyword>
<sequence>MASIAQAKSREWAFHNWKRPHGRSMKLGIGRAAQAAAWLCMAVFSWIVGMGASTAATTPSQFPVVDVQLVSKTPVAGNTAGQYDYVYRLQVRNAGADVAGAQGVATSRRTSVVATDAGVSFPAIKARQLAVSSDTFTLRAGQFFDRRLDPKSIRNGRMAYDVPGTDPDDARAGFAPLVLDLGDVVINTWYVTKLNAVLAWQLQAVSDVTPPVISATLPVGNVASARPVISASYADAGGAIDPASAVLSLDGLPVTGAVVTATGIRYTPAADLAQGAHAVVLKVRDAAGNEASATWSFTVLTSGPSLTLSTPAEGEVLAADALPTLSGQWTATQAGIDPASLSVRLDGQPVTAQISGNGFSAAVAAALTEGAHSWTVSVRDTLGNSASRTGNFVTRSAPVISAQTPSEPFLAAGAMPILSAQYVDVGSGIDLSKVRLQFNGLDVTAQSTFSTTGISYAVATPLTDATHAVRLTVSDKAGNETVSEWRFGTAQLPEILDTQPKDVVLPVNSRPTITATYRDLRVGIDTASVRLIVNDQDVTSRATVTATGVSYTPPAPLATGSYTAFLEVANRTNAVSNAVWGFDVDTVATYDVRITSPGPQSVLEPTVAVTAQASGNKSNPVRLTLDGRAMEETGATDAGATLYAGTATLVDGRNLVEVVATFADGEIRRATVEVTYDAPVRVTITSPADKAMLGRALATSPGDLTGRVERPVNITGRLSKPVQSVMVNQQLAQLSANGTEFTFPNYFLTEGTNLITVVAVDMIGRASSAAITVSVDQTAPILAIESPLAGAITSQSRIDIRGMVNDAVEGLAGAPEPVVTVHVNGVAPAGLKPAQVADRYFVLADVPLEIGENLIVVSATDQFGNARHHEIRLSRIAVGSNRLTQTSGNHQLGPIGSELGKPLAVVALNAAGEPLANLPISFDVTRGTGTISLSSMNAGATAARNLTVSTDAFGRAQVWFTLGKQAGPGANVVQARHDSITEAVTFVATSERGAVYKVNADLGIHQFAQTSTQPLELMSVIVRDRNDNPLPGVAVVYRIEEGDAYFADTPGAPAGEGGRRLVLTTDKNGLVAARPWIGNTPGLVRIVARAVRNEGGSPDNDADLTGNAAFQVQAKKSVDGPARFAGHIYTDKGAPLAGVRVSVGRTALSSTTDEQGAFELNDVPPGRIDLFVDGRTVNPTNDPSRQQWPSLHFEAYVVKGQDNALAHPIYLPPLLTSQAKVVGGNEDVILTIPGIEGFQMRVKANSVTFPDGSRTGTLVVSPVTADKLPMAPPAGGATFGVPSWTIQPAGTRFDPPIQVTLPNSSSQPPGDNLPIVQWDHDLGQYVPMGRATVSEDGAVLVTDAGSGITKAGWGGLCRYDPDKCGSNAPPKCKNCESIDTSGECPTCKADPAKDKSRCDDFACNRCKGGKCEADPSLDGDKLGTFGGQLALGGQLGNTLSKVVRGIGVDLSLSGNVNLSYSGEENCCSALKRNMPSMKVEASGGGQIEGAAAVPLMPVVKRFAGFLFRDGITGPQAVLKLGFQGAVTLSYDECNAAKGEKPGQIGGKFALVGEFIPVSLGGPMTFTQRQLGGTVVQQEGEMRPFDIGISAVGESVPDSFVPGGVLFKNQGTVNVFVKSQISVGSFNWTILDLAIPLVQGPMGQFTLPIPRRN</sequence>
<dbReference type="SUPFAM" id="SSF49464">
    <property type="entry name" value="Carboxypeptidase regulatory domain-like"/>
    <property type="match status" value="1"/>
</dbReference>
<dbReference type="Proteomes" id="UP001064933">
    <property type="component" value="Chromosome"/>
</dbReference>
<dbReference type="InterPro" id="IPR008969">
    <property type="entry name" value="CarboxyPept-like_regulatory"/>
</dbReference>
<dbReference type="InterPro" id="IPR013783">
    <property type="entry name" value="Ig-like_fold"/>
</dbReference>
<dbReference type="RefSeq" id="WP_261755797.1">
    <property type="nucleotide sequence ID" value="NZ_CP104562.2"/>
</dbReference>
<gene>
    <name evidence="1" type="ORF">N4261_13375</name>
</gene>
<protein>
    <submittedName>
        <fullName evidence="1">Uncharacterized protein</fullName>
    </submittedName>
</protein>
<accession>A0ABY6AS61</accession>